<evidence type="ECO:0000256" key="1">
    <source>
        <dbReference type="SAM" id="Coils"/>
    </source>
</evidence>
<dbReference type="RefSeq" id="WP_150864407.1">
    <property type="nucleotide sequence ID" value="NZ_VYXP01000006.1"/>
</dbReference>
<evidence type="ECO:0000256" key="2">
    <source>
        <dbReference type="SAM" id="Phobius"/>
    </source>
</evidence>
<accession>A0A5N0TBQ0</accession>
<name>A0A5N0TBQ0_9GAMM</name>
<dbReference type="InterPro" id="IPR007813">
    <property type="entry name" value="PilN"/>
</dbReference>
<sequence length="372" mass="41505">MASALQTRLENWRLRLQTSRFGQFLNWWGAELRGLLPQALQARLSHAQGKVVLRLDDGTLDVAWFEAGSITPLENYSLEQDAGLQQQQIADLLQARELDEAHRDLLLDGGDVLTKTVTMPLATEANLRQALAFEMDRNTPFKAGDVYFDYRILERDREKAQLRAELLLAPRGIVDASLRVLAARGVPPSGVDVEQDGRPVGVNLLPLEQRHRVVNRKARMNLLLALGAVALLVAVMLQSLWLRQHQVEQVTEAIDEVRVEARRVQNIRAQIEDAAEAAGFMASRRAENPPSVAVLAEVTRIVPDDTFLDRFRAWEGNLQLQGKSDNAQQLIEVVNGSAMFGESAFRGSTRYDNRSGKEIFDLRATLELGADG</sequence>
<keyword evidence="2" id="KW-1133">Transmembrane helix</keyword>
<keyword evidence="2" id="KW-0472">Membrane</keyword>
<feature type="coiled-coil region" evidence="1">
    <location>
        <begin position="247"/>
        <end position="274"/>
    </location>
</feature>
<dbReference type="SUPFAM" id="SSF53067">
    <property type="entry name" value="Actin-like ATPase domain"/>
    <property type="match status" value="1"/>
</dbReference>
<keyword evidence="2" id="KW-0812">Transmembrane</keyword>
<keyword evidence="1" id="KW-0175">Coiled coil</keyword>
<dbReference type="Pfam" id="PF05137">
    <property type="entry name" value="PilN"/>
    <property type="match status" value="1"/>
</dbReference>
<dbReference type="PANTHER" id="PTHR40278">
    <property type="entry name" value="DNA UTILIZATION PROTEIN HOFN"/>
    <property type="match status" value="1"/>
</dbReference>
<reference evidence="3 4" key="1">
    <citation type="submission" date="2019-09" db="EMBL/GenBank/DDBJ databases">
        <title>Wenzhouxiangella sp. Genome sequencing and assembly.</title>
        <authorList>
            <person name="Zhang R."/>
        </authorList>
    </citation>
    <scope>NUCLEOTIDE SEQUENCE [LARGE SCALE GENOMIC DNA]</scope>
    <source>
        <strain evidence="3 4">W260</strain>
    </source>
</reference>
<dbReference type="Gene3D" id="3.30.1490.300">
    <property type="match status" value="1"/>
</dbReference>
<dbReference type="InterPro" id="IPR052534">
    <property type="entry name" value="Extracell_DNA_Util/SecSys_Comp"/>
</dbReference>
<feature type="transmembrane region" description="Helical" evidence="2">
    <location>
        <begin position="220"/>
        <end position="241"/>
    </location>
</feature>
<dbReference type="Proteomes" id="UP000325372">
    <property type="component" value="Unassembled WGS sequence"/>
</dbReference>
<protein>
    <submittedName>
        <fullName evidence="3">PilN domain-containing protein</fullName>
    </submittedName>
</protein>
<dbReference type="PANTHER" id="PTHR40278:SF1">
    <property type="entry name" value="DNA UTILIZATION PROTEIN HOFN"/>
    <property type="match status" value="1"/>
</dbReference>
<dbReference type="InterPro" id="IPR043129">
    <property type="entry name" value="ATPase_NBD"/>
</dbReference>
<comment type="caution">
    <text evidence="3">The sequence shown here is derived from an EMBL/GenBank/DDBJ whole genome shotgun (WGS) entry which is preliminary data.</text>
</comment>
<evidence type="ECO:0000313" key="3">
    <source>
        <dbReference type="EMBL" id="KAA9130769.1"/>
    </source>
</evidence>
<proteinExistence type="predicted"/>
<gene>
    <name evidence="3" type="ORF">F3N42_10365</name>
</gene>
<evidence type="ECO:0000313" key="4">
    <source>
        <dbReference type="Proteomes" id="UP000325372"/>
    </source>
</evidence>
<dbReference type="EMBL" id="VYXP01000006">
    <property type="protein sequence ID" value="KAA9130769.1"/>
    <property type="molecule type" value="Genomic_DNA"/>
</dbReference>
<dbReference type="Gene3D" id="3.30.420.40">
    <property type="match status" value="2"/>
</dbReference>
<dbReference type="AlphaFoldDB" id="A0A5N0TBQ0"/>
<organism evidence="3 4">
    <name type="scientific">Marinihelvus fidelis</name>
    <dbReference type="NCBI Taxonomy" id="2613842"/>
    <lineage>
        <taxon>Bacteria</taxon>
        <taxon>Pseudomonadati</taxon>
        <taxon>Pseudomonadota</taxon>
        <taxon>Gammaproteobacteria</taxon>
        <taxon>Chromatiales</taxon>
        <taxon>Wenzhouxiangellaceae</taxon>
        <taxon>Marinihelvus</taxon>
    </lineage>
</organism>
<keyword evidence="4" id="KW-1185">Reference proteome</keyword>